<evidence type="ECO:0000256" key="4">
    <source>
        <dbReference type="ARBA" id="ARBA00047304"/>
    </source>
</evidence>
<evidence type="ECO:0000256" key="1">
    <source>
        <dbReference type="ARBA" id="ARBA00011982"/>
    </source>
</evidence>
<dbReference type="SUPFAM" id="SSF52200">
    <property type="entry name" value="Toll/Interleukin receptor TIR domain"/>
    <property type="match status" value="1"/>
</dbReference>
<dbReference type="SMART" id="SM00255">
    <property type="entry name" value="TIR"/>
    <property type="match status" value="1"/>
</dbReference>
<organism evidence="6 7">
    <name type="scientific">Seonamhaeicola algicola</name>
    <dbReference type="NCBI Taxonomy" id="1719036"/>
    <lineage>
        <taxon>Bacteria</taxon>
        <taxon>Pseudomonadati</taxon>
        <taxon>Bacteroidota</taxon>
        <taxon>Flavobacteriia</taxon>
        <taxon>Flavobacteriales</taxon>
        <taxon>Flavobacteriaceae</taxon>
    </lineage>
</organism>
<evidence type="ECO:0000259" key="5">
    <source>
        <dbReference type="PROSITE" id="PS50104"/>
    </source>
</evidence>
<sequence>MKENKYDFFISHASEDKPEFVRPLAEELTNRGYNIWYDEFSLGLGDSLVEGISKGIKNSLYGIIILSKNFFKKSWTKKELEALLNKEIILNETLILPVWLDVTPKEVYNFSPLLVDKLAVSVKPSELSKVINSIEKKTGISVKSKEQLIQKINSLKRLSENKQTKYFLDLENRIKSIFLFQEEYHNWYTSDDLFENEEEWDDLLVDLKGKKLQSEYGIPNGVWIVPEPFPENEIQRAVKLCKKWIFGELTIKEATELHFLLEEQLDTDLFYILYAIPHSFIKERKAYDILIYGIIEIGVKEKKSLPPSEKKNC</sequence>
<keyword evidence="2" id="KW-0378">Hydrolase</keyword>
<name>A0A5C7B024_9FLAO</name>
<dbReference type="EMBL" id="VOSC01000007">
    <property type="protein sequence ID" value="TXE13824.1"/>
    <property type="molecule type" value="Genomic_DNA"/>
</dbReference>
<dbReference type="EC" id="3.2.2.6" evidence="1"/>
<dbReference type="GO" id="GO:0007165">
    <property type="term" value="P:signal transduction"/>
    <property type="evidence" value="ECO:0007669"/>
    <property type="project" value="InterPro"/>
</dbReference>
<dbReference type="Gene3D" id="3.40.50.10140">
    <property type="entry name" value="Toll/interleukin-1 receptor homology (TIR) domain"/>
    <property type="match status" value="1"/>
</dbReference>
<comment type="caution">
    <text evidence="6">The sequence shown here is derived from an EMBL/GenBank/DDBJ whole genome shotgun (WGS) entry which is preliminary data.</text>
</comment>
<accession>A0A5C7B024</accession>
<evidence type="ECO:0000256" key="3">
    <source>
        <dbReference type="ARBA" id="ARBA00023027"/>
    </source>
</evidence>
<dbReference type="Pfam" id="PF13676">
    <property type="entry name" value="TIR_2"/>
    <property type="match status" value="1"/>
</dbReference>
<keyword evidence="7" id="KW-1185">Reference proteome</keyword>
<keyword evidence="3" id="KW-0520">NAD</keyword>
<dbReference type="PANTHER" id="PTHR32009">
    <property type="entry name" value="TMV RESISTANCE PROTEIN N-LIKE"/>
    <property type="match status" value="1"/>
</dbReference>
<evidence type="ECO:0000313" key="7">
    <source>
        <dbReference type="Proteomes" id="UP000321790"/>
    </source>
</evidence>
<feature type="domain" description="TIR" evidence="5">
    <location>
        <begin position="4"/>
        <end position="148"/>
    </location>
</feature>
<protein>
    <recommendedName>
        <fullName evidence="1">ADP-ribosyl cyclase/cyclic ADP-ribose hydrolase</fullName>
        <ecNumber evidence="1">3.2.2.6</ecNumber>
    </recommendedName>
</protein>
<dbReference type="PANTHER" id="PTHR32009:SF39">
    <property type="entry name" value="TIR DOMAIN-CONTAINING PROTEIN"/>
    <property type="match status" value="1"/>
</dbReference>
<evidence type="ECO:0000256" key="2">
    <source>
        <dbReference type="ARBA" id="ARBA00022801"/>
    </source>
</evidence>
<dbReference type="Proteomes" id="UP000321790">
    <property type="component" value="Unassembled WGS sequence"/>
</dbReference>
<dbReference type="AlphaFoldDB" id="A0A5C7B024"/>
<dbReference type="RefSeq" id="WP_147130825.1">
    <property type="nucleotide sequence ID" value="NZ_VOSC01000007.1"/>
</dbReference>
<dbReference type="InterPro" id="IPR000157">
    <property type="entry name" value="TIR_dom"/>
</dbReference>
<gene>
    <name evidence="6" type="ORF">FUA26_01720</name>
</gene>
<dbReference type="PROSITE" id="PS50104">
    <property type="entry name" value="TIR"/>
    <property type="match status" value="1"/>
</dbReference>
<comment type="catalytic activity">
    <reaction evidence="4">
        <text>NAD(+) + H2O = ADP-D-ribose + nicotinamide + H(+)</text>
        <dbReference type="Rhea" id="RHEA:16301"/>
        <dbReference type="ChEBI" id="CHEBI:15377"/>
        <dbReference type="ChEBI" id="CHEBI:15378"/>
        <dbReference type="ChEBI" id="CHEBI:17154"/>
        <dbReference type="ChEBI" id="CHEBI:57540"/>
        <dbReference type="ChEBI" id="CHEBI:57967"/>
        <dbReference type="EC" id="3.2.2.6"/>
    </reaction>
    <physiologicalReaction direction="left-to-right" evidence="4">
        <dbReference type="Rhea" id="RHEA:16302"/>
    </physiologicalReaction>
</comment>
<reference evidence="7" key="1">
    <citation type="submission" date="2019-08" db="EMBL/GenBank/DDBJ databases">
        <title>Seonamhaeicola sediminis sp. nov., isolated from marine sediment.</title>
        <authorList>
            <person name="Cao W.R."/>
        </authorList>
    </citation>
    <scope>NUCLEOTIDE SEQUENCE [LARGE SCALE GENOMIC DNA]</scope>
    <source>
        <strain evidence="7">Gy8</strain>
    </source>
</reference>
<evidence type="ECO:0000313" key="6">
    <source>
        <dbReference type="EMBL" id="TXE13824.1"/>
    </source>
</evidence>
<keyword evidence="6" id="KW-0675">Receptor</keyword>
<dbReference type="GO" id="GO:0061809">
    <property type="term" value="F:NAD+ nucleosidase activity, cyclic ADP-ribose generating"/>
    <property type="evidence" value="ECO:0007669"/>
    <property type="project" value="UniProtKB-EC"/>
</dbReference>
<proteinExistence type="predicted"/>
<dbReference type="OrthoDB" id="7285215at2"/>
<dbReference type="InterPro" id="IPR035897">
    <property type="entry name" value="Toll_tir_struct_dom_sf"/>
</dbReference>